<organism evidence="7 8">
    <name type="scientific">Dillenia turbinata</name>
    <dbReference type="NCBI Taxonomy" id="194707"/>
    <lineage>
        <taxon>Eukaryota</taxon>
        <taxon>Viridiplantae</taxon>
        <taxon>Streptophyta</taxon>
        <taxon>Embryophyta</taxon>
        <taxon>Tracheophyta</taxon>
        <taxon>Spermatophyta</taxon>
        <taxon>Magnoliopsida</taxon>
        <taxon>eudicotyledons</taxon>
        <taxon>Gunneridae</taxon>
        <taxon>Pentapetalae</taxon>
        <taxon>Dilleniales</taxon>
        <taxon>Dilleniaceae</taxon>
        <taxon>Dillenia</taxon>
    </lineage>
</organism>
<accession>A0AAN8W8Z1</accession>
<evidence type="ECO:0000256" key="4">
    <source>
        <dbReference type="ARBA" id="ARBA00023136"/>
    </source>
</evidence>
<evidence type="ECO:0000256" key="3">
    <source>
        <dbReference type="ARBA" id="ARBA00022989"/>
    </source>
</evidence>
<feature type="domain" description="Late embryogenesis abundant protein LEA-2 subgroup" evidence="6">
    <location>
        <begin position="104"/>
        <end position="205"/>
    </location>
</feature>
<dbReference type="GO" id="GO:0005886">
    <property type="term" value="C:plasma membrane"/>
    <property type="evidence" value="ECO:0007669"/>
    <property type="project" value="TreeGrafter"/>
</dbReference>
<keyword evidence="4 5" id="KW-0472">Membrane</keyword>
<evidence type="ECO:0000256" key="2">
    <source>
        <dbReference type="ARBA" id="ARBA00022692"/>
    </source>
</evidence>
<feature type="transmembrane region" description="Helical" evidence="5">
    <location>
        <begin position="47"/>
        <end position="70"/>
    </location>
</feature>
<keyword evidence="3 5" id="KW-1133">Transmembrane helix</keyword>
<dbReference type="GO" id="GO:0098542">
    <property type="term" value="P:defense response to other organism"/>
    <property type="evidence" value="ECO:0007669"/>
    <property type="project" value="InterPro"/>
</dbReference>
<sequence length="228" mass="25634">MSETKQPHLNGAYYGPPIPPRQSYHSHGRGRGCDCCLIDCGCCLLSLILKIIITIVVIVGLAVFLFWLIVRPNKIKFHVTDATITQFQLSTTNNTLYYNLAVNMTIRNPNKHIGVYYDSIEARALYEDQRFDSVWLTPFYQGHKSTEYLNPVFDGQSLLSLGSNEISNYNSEKNSGTYSIDVKLYLKIRLKVGAIKTGKIKPTVECNLKIPVNQTAGSFQTTKCDVNV</sequence>
<evidence type="ECO:0000313" key="8">
    <source>
        <dbReference type="Proteomes" id="UP001370490"/>
    </source>
</evidence>
<evidence type="ECO:0000256" key="1">
    <source>
        <dbReference type="ARBA" id="ARBA00004167"/>
    </source>
</evidence>
<name>A0AAN8W8Z1_9MAGN</name>
<dbReference type="GO" id="GO:0009506">
    <property type="term" value="C:plasmodesma"/>
    <property type="evidence" value="ECO:0007669"/>
    <property type="project" value="TreeGrafter"/>
</dbReference>
<protein>
    <submittedName>
        <fullName evidence="7">Late embryogenesis abundant protein, LEA_2 subgroup</fullName>
    </submittedName>
</protein>
<dbReference type="PANTHER" id="PTHR31415">
    <property type="entry name" value="OS05G0367900 PROTEIN"/>
    <property type="match status" value="1"/>
</dbReference>
<dbReference type="AlphaFoldDB" id="A0AAN8W8Z1"/>
<dbReference type="InterPro" id="IPR004864">
    <property type="entry name" value="LEA_2"/>
</dbReference>
<dbReference type="PANTHER" id="PTHR31415:SF4">
    <property type="entry name" value="NDR1_HIN1-LIKE PROTEIN 3"/>
    <property type="match status" value="1"/>
</dbReference>
<evidence type="ECO:0000256" key="5">
    <source>
        <dbReference type="SAM" id="Phobius"/>
    </source>
</evidence>
<comment type="caution">
    <text evidence="7">The sequence shown here is derived from an EMBL/GenBank/DDBJ whole genome shotgun (WGS) entry which is preliminary data.</text>
</comment>
<dbReference type="Proteomes" id="UP001370490">
    <property type="component" value="Unassembled WGS sequence"/>
</dbReference>
<reference evidence="7 8" key="1">
    <citation type="submission" date="2023-12" db="EMBL/GenBank/DDBJ databases">
        <title>A high-quality genome assembly for Dillenia turbinata (Dilleniales).</title>
        <authorList>
            <person name="Chanderbali A."/>
        </authorList>
    </citation>
    <scope>NUCLEOTIDE SEQUENCE [LARGE SCALE GENOMIC DNA]</scope>
    <source>
        <strain evidence="7">LSX21</strain>
        <tissue evidence="7">Leaf</tissue>
    </source>
</reference>
<proteinExistence type="predicted"/>
<evidence type="ECO:0000259" key="6">
    <source>
        <dbReference type="Pfam" id="PF03168"/>
    </source>
</evidence>
<keyword evidence="2 5" id="KW-0812">Transmembrane</keyword>
<comment type="subcellular location">
    <subcellularLocation>
        <location evidence="1">Membrane</location>
        <topology evidence="1">Single-pass membrane protein</topology>
    </subcellularLocation>
</comment>
<keyword evidence="8" id="KW-1185">Reference proteome</keyword>
<gene>
    <name evidence="7" type="ORF">RJ641_025208</name>
</gene>
<dbReference type="Pfam" id="PF03168">
    <property type="entry name" value="LEA_2"/>
    <property type="match status" value="1"/>
</dbReference>
<evidence type="ECO:0000313" key="7">
    <source>
        <dbReference type="EMBL" id="KAK6944106.1"/>
    </source>
</evidence>
<dbReference type="InterPro" id="IPR044839">
    <property type="entry name" value="NDR1-like"/>
</dbReference>
<dbReference type="EMBL" id="JBAMMX010000003">
    <property type="protein sequence ID" value="KAK6944106.1"/>
    <property type="molecule type" value="Genomic_DNA"/>
</dbReference>